<gene>
    <name evidence="1" type="ORF">A3D77_05930</name>
</gene>
<reference evidence="1 2" key="1">
    <citation type="journal article" date="2016" name="Nat. Commun.">
        <title>Thousands of microbial genomes shed light on interconnected biogeochemical processes in an aquifer system.</title>
        <authorList>
            <person name="Anantharaman K."/>
            <person name="Brown C.T."/>
            <person name="Hug L.A."/>
            <person name="Sharon I."/>
            <person name="Castelle C.J."/>
            <person name="Probst A.J."/>
            <person name="Thomas B.C."/>
            <person name="Singh A."/>
            <person name="Wilkins M.J."/>
            <person name="Karaoz U."/>
            <person name="Brodie E.L."/>
            <person name="Williams K.H."/>
            <person name="Hubbard S.S."/>
            <person name="Banfield J.F."/>
        </authorList>
    </citation>
    <scope>NUCLEOTIDE SEQUENCE [LARGE SCALE GENOMIC DNA]</scope>
</reference>
<accession>A0A1F5ZT87</accession>
<evidence type="ECO:0000313" key="1">
    <source>
        <dbReference type="EMBL" id="OGG15554.1"/>
    </source>
</evidence>
<protein>
    <submittedName>
        <fullName evidence="1">Uncharacterized protein</fullName>
    </submittedName>
</protein>
<sequence length="99" mass="12246">MARLIMVSWKQEAWYNKPTMKHWSVDEKAFKKRDPEGYRLWRLAFLINYGLDGEKLDEEEVKKAWPKIKEELDPYKKRAMDYLLWEKRYSLPTNKTFWN</sequence>
<name>A0A1F5ZT87_9BACT</name>
<dbReference type="AlphaFoldDB" id="A0A1F5ZT87"/>
<dbReference type="EMBL" id="MFJL01000023">
    <property type="protein sequence ID" value="OGG15554.1"/>
    <property type="molecule type" value="Genomic_DNA"/>
</dbReference>
<organism evidence="1 2">
    <name type="scientific">Candidatus Gottesmanbacteria bacterium RIFCSPHIGHO2_02_FULL_39_11</name>
    <dbReference type="NCBI Taxonomy" id="1798382"/>
    <lineage>
        <taxon>Bacteria</taxon>
        <taxon>Candidatus Gottesmaniibacteriota</taxon>
    </lineage>
</organism>
<dbReference type="STRING" id="1798382.A3D77_05930"/>
<dbReference type="Proteomes" id="UP000176923">
    <property type="component" value="Unassembled WGS sequence"/>
</dbReference>
<proteinExistence type="predicted"/>
<evidence type="ECO:0000313" key="2">
    <source>
        <dbReference type="Proteomes" id="UP000176923"/>
    </source>
</evidence>
<comment type="caution">
    <text evidence="1">The sequence shown here is derived from an EMBL/GenBank/DDBJ whole genome shotgun (WGS) entry which is preliminary data.</text>
</comment>